<dbReference type="InterPro" id="IPR033899">
    <property type="entry name" value="CXC_Chemokine_domain"/>
</dbReference>
<evidence type="ECO:0000256" key="9">
    <source>
        <dbReference type="SAM" id="SignalP"/>
    </source>
</evidence>
<dbReference type="PRINTS" id="PR00436">
    <property type="entry name" value="INTERLEUKIN8"/>
</dbReference>
<sequence>KMRTTICILFACMLFVYVEGIAIVPKGRCLCKDGDVNFIPHRNIQKIEIFSPSPACKQVEIIVTLKDGGQRCLNSESKFGKTCIKKAENNKSHQQKSPVISKK</sequence>
<dbReference type="PRINTS" id="PR00437">
    <property type="entry name" value="SMALLCYTKCXC"/>
</dbReference>
<feature type="chain" id="PRO_5034531701" description="Chemokine interleukin-8-like domain-containing protein" evidence="9">
    <location>
        <begin position="21"/>
        <end position="103"/>
    </location>
</feature>
<evidence type="ECO:0000256" key="4">
    <source>
        <dbReference type="ARBA" id="ARBA00022514"/>
    </source>
</evidence>
<feature type="domain" description="Chemokine interleukin-8-like" evidence="10">
    <location>
        <begin position="26"/>
        <end position="87"/>
    </location>
</feature>
<comment type="function">
    <text evidence="8">Ligand for cxcr3.2. Chemotactic for macrophages.</text>
</comment>
<dbReference type="SUPFAM" id="SSF54117">
    <property type="entry name" value="Interleukin 8-like chemokines"/>
    <property type="match status" value="1"/>
</dbReference>
<reference evidence="11" key="3">
    <citation type="submission" date="2025-09" db="UniProtKB">
        <authorList>
            <consortium name="Ensembl"/>
        </authorList>
    </citation>
    <scope>IDENTIFICATION</scope>
</reference>
<keyword evidence="6 9" id="KW-0732">Signal</keyword>
<dbReference type="GO" id="GO:0006955">
    <property type="term" value="P:immune response"/>
    <property type="evidence" value="ECO:0007669"/>
    <property type="project" value="InterPro"/>
</dbReference>
<reference evidence="11 12" key="1">
    <citation type="submission" date="2019-04" db="EMBL/GenBank/DDBJ databases">
        <authorList>
            <consortium name="Wellcome Sanger Institute Data Sharing"/>
        </authorList>
    </citation>
    <scope>NUCLEOTIDE SEQUENCE [LARGE SCALE GENOMIC DNA]</scope>
</reference>
<dbReference type="InterPro" id="IPR001089">
    <property type="entry name" value="Chemokine_CXC"/>
</dbReference>
<evidence type="ECO:0000256" key="8">
    <source>
        <dbReference type="ARBA" id="ARBA00054901"/>
    </source>
</evidence>
<dbReference type="CDD" id="cd00273">
    <property type="entry name" value="Chemokine_CXC"/>
    <property type="match status" value="1"/>
</dbReference>
<evidence type="ECO:0000256" key="3">
    <source>
        <dbReference type="ARBA" id="ARBA00022500"/>
    </source>
</evidence>
<dbReference type="InterPro" id="IPR039809">
    <property type="entry name" value="Chemokine_b/g/d"/>
</dbReference>
<evidence type="ECO:0000313" key="12">
    <source>
        <dbReference type="Proteomes" id="UP000694397"/>
    </source>
</evidence>
<accession>A0A8C9SE82</accession>
<dbReference type="Pfam" id="PF00048">
    <property type="entry name" value="IL8"/>
    <property type="match status" value="1"/>
</dbReference>
<comment type="similarity">
    <text evidence="2">Belongs to the intercrine alpha (chemokine CxC) family.</text>
</comment>
<dbReference type="AlphaFoldDB" id="A0A8C9SE82"/>
<dbReference type="Ensembl" id="ENSSFOT00015030062.2">
    <property type="protein sequence ID" value="ENSSFOP00015029725.2"/>
    <property type="gene ID" value="ENSSFOG00015019085.2"/>
</dbReference>
<dbReference type="Proteomes" id="UP000694397">
    <property type="component" value="Chromosome 6"/>
</dbReference>
<dbReference type="FunFam" id="2.40.50.40:FF:000004">
    <property type="entry name" value="C-X-C motif chemokine"/>
    <property type="match status" value="1"/>
</dbReference>
<protein>
    <recommendedName>
        <fullName evidence="10">Chemokine interleukin-8-like domain-containing protein</fullName>
    </recommendedName>
</protein>
<dbReference type="InterPro" id="IPR001811">
    <property type="entry name" value="Chemokine_IL8-like_dom"/>
</dbReference>
<proteinExistence type="inferred from homology"/>
<evidence type="ECO:0000256" key="5">
    <source>
        <dbReference type="ARBA" id="ARBA00022525"/>
    </source>
</evidence>
<dbReference type="OrthoDB" id="9948647at2759"/>
<dbReference type="GO" id="GO:0042056">
    <property type="term" value="F:chemoattractant activity"/>
    <property type="evidence" value="ECO:0007669"/>
    <property type="project" value="UniProtKB-ARBA"/>
</dbReference>
<keyword evidence="12" id="KW-1185">Reference proteome</keyword>
<evidence type="ECO:0000256" key="7">
    <source>
        <dbReference type="ARBA" id="ARBA00023157"/>
    </source>
</evidence>
<feature type="signal peptide" evidence="9">
    <location>
        <begin position="1"/>
        <end position="20"/>
    </location>
</feature>
<organism evidence="11 12">
    <name type="scientific">Scleropages formosus</name>
    <name type="common">Asian bonytongue</name>
    <name type="synonym">Osteoglossum formosum</name>
    <dbReference type="NCBI Taxonomy" id="113540"/>
    <lineage>
        <taxon>Eukaryota</taxon>
        <taxon>Metazoa</taxon>
        <taxon>Chordata</taxon>
        <taxon>Craniata</taxon>
        <taxon>Vertebrata</taxon>
        <taxon>Euteleostomi</taxon>
        <taxon>Actinopterygii</taxon>
        <taxon>Neopterygii</taxon>
        <taxon>Teleostei</taxon>
        <taxon>Osteoglossocephala</taxon>
        <taxon>Osteoglossomorpha</taxon>
        <taxon>Osteoglossiformes</taxon>
        <taxon>Osteoglossidae</taxon>
        <taxon>Scleropages</taxon>
    </lineage>
</organism>
<dbReference type="GeneTree" id="ENSGT01060000248978"/>
<name>A0A8C9SE82_SCLFO</name>
<evidence type="ECO:0000256" key="2">
    <source>
        <dbReference type="ARBA" id="ARBA00010665"/>
    </source>
</evidence>
<evidence type="ECO:0000256" key="1">
    <source>
        <dbReference type="ARBA" id="ARBA00004613"/>
    </source>
</evidence>
<keyword evidence="7" id="KW-1015">Disulfide bond</keyword>
<keyword evidence="3" id="KW-0145">Chemotaxis</keyword>
<reference evidence="11" key="2">
    <citation type="submission" date="2025-08" db="UniProtKB">
        <authorList>
            <consortium name="Ensembl"/>
        </authorList>
    </citation>
    <scope>IDENTIFICATION</scope>
</reference>
<comment type="subcellular location">
    <subcellularLocation>
        <location evidence="1">Secreted</location>
    </subcellularLocation>
</comment>
<evidence type="ECO:0000313" key="11">
    <source>
        <dbReference type="Ensembl" id="ENSSFOP00015029725.2"/>
    </source>
</evidence>
<dbReference type="GO" id="GO:0006952">
    <property type="term" value="P:defense response"/>
    <property type="evidence" value="ECO:0007669"/>
    <property type="project" value="InterPro"/>
</dbReference>
<dbReference type="PANTHER" id="PTHR12015:SF191">
    <property type="entry name" value="C-X-C MOTIF CHEMOKINE 11"/>
    <property type="match status" value="1"/>
</dbReference>
<gene>
    <name evidence="11" type="primary">LOC108925004</name>
</gene>
<dbReference type="InterPro" id="IPR036048">
    <property type="entry name" value="Interleukin_8-like_sf"/>
</dbReference>
<keyword evidence="4" id="KW-0202">Cytokine</keyword>
<dbReference type="PANTHER" id="PTHR12015">
    <property type="entry name" value="SMALL INDUCIBLE CYTOKINE A"/>
    <property type="match status" value="1"/>
</dbReference>
<keyword evidence="5" id="KW-0964">Secreted</keyword>
<dbReference type="SMART" id="SM00199">
    <property type="entry name" value="SCY"/>
    <property type="match status" value="1"/>
</dbReference>
<dbReference type="GO" id="GO:0008009">
    <property type="term" value="F:chemokine activity"/>
    <property type="evidence" value="ECO:0007669"/>
    <property type="project" value="InterPro"/>
</dbReference>
<dbReference type="Gene3D" id="2.40.50.40">
    <property type="match status" value="1"/>
</dbReference>
<evidence type="ECO:0000259" key="10">
    <source>
        <dbReference type="SMART" id="SM00199"/>
    </source>
</evidence>
<dbReference type="GO" id="GO:0005615">
    <property type="term" value="C:extracellular space"/>
    <property type="evidence" value="ECO:0007669"/>
    <property type="project" value="UniProtKB-KW"/>
</dbReference>
<evidence type="ECO:0000256" key="6">
    <source>
        <dbReference type="ARBA" id="ARBA00022729"/>
    </source>
</evidence>